<evidence type="ECO:0000259" key="7">
    <source>
        <dbReference type="Pfam" id="PF24552"/>
    </source>
</evidence>
<evidence type="ECO:0000256" key="3">
    <source>
        <dbReference type="ARBA" id="ARBA00022577"/>
    </source>
</evidence>
<accession>R0HSI7</accession>
<dbReference type="Proteomes" id="UP000029121">
    <property type="component" value="Unassembled WGS sequence"/>
</dbReference>
<evidence type="ECO:0000256" key="5">
    <source>
        <dbReference type="ARBA" id="ARBA00023157"/>
    </source>
</evidence>
<dbReference type="InterPro" id="IPR056373">
    <property type="entry name" value="Defensin-like_dom"/>
</dbReference>
<dbReference type="GO" id="GO:0031640">
    <property type="term" value="P:killing of cells of another organism"/>
    <property type="evidence" value="ECO:0007669"/>
    <property type="project" value="UniProtKB-KW"/>
</dbReference>
<evidence type="ECO:0000256" key="6">
    <source>
        <dbReference type="SAM" id="SignalP"/>
    </source>
</evidence>
<keyword evidence="3" id="KW-0295">Fungicide</keyword>
<protein>
    <recommendedName>
        <fullName evidence="7">Defensin-like domain-containing protein</fullName>
    </recommendedName>
</protein>
<dbReference type="STRING" id="81985.R0HSI7"/>
<evidence type="ECO:0000256" key="2">
    <source>
        <dbReference type="ARBA" id="ARBA00022529"/>
    </source>
</evidence>
<feature type="domain" description="Defensin-like" evidence="7">
    <location>
        <begin position="38"/>
        <end position="83"/>
    </location>
</feature>
<dbReference type="KEGG" id="crb:17889390"/>
<evidence type="ECO:0000256" key="1">
    <source>
        <dbReference type="ARBA" id="ARBA00006722"/>
    </source>
</evidence>
<dbReference type="GO" id="GO:0050832">
    <property type="term" value="P:defense response to fungus"/>
    <property type="evidence" value="ECO:0007669"/>
    <property type="project" value="UniProtKB-KW"/>
</dbReference>
<feature type="chain" id="PRO_5004341929" description="Defensin-like domain-containing protein" evidence="6">
    <location>
        <begin position="20"/>
        <end position="83"/>
    </location>
</feature>
<keyword evidence="4" id="KW-0611">Plant defense</keyword>
<feature type="signal peptide" evidence="6">
    <location>
        <begin position="1"/>
        <end position="19"/>
    </location>
</feature>
<gene>
    <name evidence="8" type="ORF">CARUB_v10024541mg</name>
</gene>
<name>R0HSI7_9BRAS</name>
<proteinExistence type="inferred from homology"/>
<dbReference type="EMBL" id="KB870808">
    <property type="protein sequence ID" value="EOA28340.1"/>
    <property type="molecule type" value="Genomic_DNA"/>
</dbReference>
<keyword evidence="9" id="KW-1185">Reference proteome</keyword>
<keyword evidence="6" id="KW-0732">Signal</keyword>
<evidence type="ECO:0000313" key="9">
    <source>
        <dbReference type="Proteomes" id="UP000029121"/>
    </source>
</evidence>
<evidence type="ECO:0000313" key="8">
    <source>
        <dbReference type="EMBL" id="EOA28340.1"/>
    </source>
</evidence>
<sequence length="83" mass="8902">MNMTKAFLVFVLAVVLASSFSDSNVVASSSSSVNGFGYNHCIKLCFPNSYTDADCKFECTKLLGYSDGGCMGLAPKFKCCCKK</sequence>
<keyword evidence="5" id="KW-1015">Disulfide bond</keyword>
<dbReference type="OrthoDB" id="10439017at2759"/>
<keyword evidence="2" id="KW-0929">Antimicrobial</keyword>
<reference evidence="9" key="1">
    <citation type="journal article" date="2013" name="Nat. Genet.">
        <title>The Capsella rubella genome and the genomic consequences of rapid mating system evolution.</title>
        <authorList>
            <person name="Slotte T."/>
            <person name="Hazzouri K.M."/>
            <person name="Agren J.A."/>
            <person name="Koenig D."/>
            <person name="Maumus F."/>
            <person name="Guo Y.L."/>
            <person name="Steige K."/>
            <person name="Platts A.E."/>
            <person name="Escobar J.S."/>
            <person name="Newman L.K."/>
            <person name="Wang W."/>
            <person name="Mandakova T."/>
            <person name="Vello E."/>
            <person name="Smith L.M."/>
            <person name="Henz S.R."/>
            <person name="Steffen J."/>
            <person name="Takuno S."/>
            <person name="Brandvain Y."/>
            <person name="Coop G."/>
            <person name="Andolfatto P."/>
            <person name="Hu T.T."/>
            <person name="Blanchette M."/>
            <person name="Clark R.M."/>
            <person name="Quesneville H."/>
            <person name="Nordborg M."/>
            <person name="Gaut B.S."/>
            <person name="Lysak M.A."/>
            <person name="Jenkins J."/>
            <person name="Grimwood J."/>
            <person name="Chapman J."/>
            <person name="Prochnik S."/>
            <person name="Shu S."/>
            <person name="Rokhsar D."/>
            <person name="Schmutz J."/>
            <person name="Weigel D."/>
            <person name="Wright S.I."/>
        </authorList>
    </citation>
    <scope>NUCLEOTIDE SEQUENCE [LARGE SCALE GENOMIC DNA]</scope>
    <source>
        <strain evidence="9">cv. Monte Gargano</strain>
    </source>
</reference>
<dbReference type="Pfam" id="PF24552">
    <property type="entry name" value="Defensin"/>
    <property type="match status" value="1"/>
</dbReference>
<evidence type="ECO:0000256" key="4">
    <source>
        <dbReference type="ARBA" id="ARBA00022821"/>
    </source>
</evidence>
<dbReference type="AlphaFoldDB" id="R0HSI7"/>
<comment type="similarity">
    <text evidence="1">Belongs to the DEFL family.</text>
</comment>
<organism evidence="8 9">
    <name type="scientific">Capsella rubella</name>
    <dbReference type="NCBI Taxonomy" id="81985"/>
    <lineage>
        <taxon>Eukaryota</taxon>
        <taxon>Viridiplantae</taxon>
        <taxon>Streptophyta</taxon>
        <taxon>Embryophyta</taxon>
        <taxon>Tracheophyta</taxon>
        <taxon>Spermatophyta</taxon>
        <taxon>Magnoliopsida</taxon>
        <taxon>eudicotyledons</taxon>
        <taxon>Gunneridae</taxon>
        <taxon>Pentapetalae</taxon>
        <taxon>rosids</taxon>
        <taxon>malvids</taxon>
        <taxon>Brassicales</taxon>
        <taxon>Brassicaceae</taxon>
        <taxon>Camelineae</taxon>
        <taxon>Capsella</taxon>
    </lineage>
</organism>